<evidence type="ECO:0008006" key="3">
    <source>
        <dbReference type="Google" id="ProtNLM"/>
    </source>
</evidence>
<dbReference type="InterPro" id="IPR029058">
    <property type="entry name" value="AB_hydrolase_fold"/>
</dbReference>
<dbReference type="InterPro" id="IPR008886">
    <property type="entry name" value="UPF0227/Esterase_YqiA"/>
</dbReference>
<reference evidence="1" key="2">
    <citation type="journal article" date="2019" name="Genome Biol. Evol.">
        <title>Day and night: Metabolic profiles and evolutionary relationships of six axenic non-marine cyanobacteria.</title>
        <authorList>
            <person name="Will S.E."/>
            <person name="Henke P."/>
            <person name="Boedeker C."/>
            <person name="Huang S."/>
            <person name="Brinkmann H."/>
            <person name="Rohde M."/>
            <person name="Jarek M."/>
            <person name="Friedl T."/>
            <person name="Seufert S."/>
            <person name="Schumacher M."/>
            <person name="Overmann J."/>
            <person name="Neumann-Schaal M."/>
            <person name="Petersen J."/>
        </authorList>
    </citation>
    <scope>NUCLEOTIDE SEQUENCE [LARGE SCALE GENOMIC DNA]</scope>
    <source>
        <strain evidence="1">PCC 7102</strain>
    </source>
</reference>
<reference evidence="1" key="1">
    <citation type="submission" date="2018-12" db="EMBL/GenBank/DDBJ databases">
        <authorList>
            <person name="Will S."/>
            <person name="Neumann-Schaal M."/>
            <person name="Henke P."/>
        </authorList>
    </citation>
    <scope>NUCLEOTIDE SEQUENCE</scope>
    <source>
        <strain evidence="1">PCC 7102</strain>
    </source>
</reference>
<keyword evidence="2" id="KW-1185">Reference proteome</keyword>
<dbReference type="EMBL" id="RSCL01000001">
    <property type="protein sequence ID" value="RUT10236.1"/>
    <property type="molecule type" value="Genomic_DNA"/>
</dbReference>
<dbReference type="Gene3D" id="3.40.50.1820">
    <property type="entry name" value="alpha/beta hydrolase"/>
    <property type="match status" value="1"/>
</dbReference>
<dbReference type="PANTHER" id="PTHR35602:SF3">
    <property type="entry name" value="ESTERASE YQIA"/>
    <property type="match status" value="1"/>
</dbReference>
<proteinExistence type="predicted"/>
<evidence type="ECO:0000313" key="1">
    <source>
        <dbReference type="EMBL" id="RUT10236.1"/>
    </source>
</evidence>
<sequence length="211" mass="24123">MQYIYLHGFASSPNSAKARDIQSYLANLHVNIKIPDLNNGDFSHLTITRQLKQVEKEFPRDSTPVTLIGSSLGGLTAAFLAENYISVQRLVLLAPAFGFLSHWTHALGEEKLQRWRQTKYMMVYHYGSQCELPLHYDFVTDAALYKEDKLRRPIPTLILHGINDEVIPIQASRDFAQQHHTVELVELNTDHGMYDVVDNIKEAISRFCQLP</sequence>
<gene>
    <name evidence="1" type="ORF">DSM106972_007310</name>
</gene>
<dbReference type="SUPFAM" id="SSF53474">
    <property type="entry name" value="alpha/beta-Hydrolases"/>
    <property type="match status" value="1"/>
</dbReference>
<name>A0A433VVW9_9CYAN</name>
<organism evidence="1 2">
    <name type="scientific">Dulcicalothrix desertica PCC 7102</name>
    <dbReference type="NCBI Taxonomy" id="232991"/>
    <lineage>
        <taxon>Bacteria</taxon>
        <taxon>Bacillati</taxon>
        <taxon>Cyanobacteriota</taxon>
        <taxon>Cyanophyceae</taxon>
        <taxon>Nostocales</taxon>
        <taxon>Calotrichaceae</taxon>
        <taxon>Dulcicalothrix</taxon>
    </lineage>
</organism>
<dbReference type="RefSeq" id="WP_127078907.1">
    <property type="nucleotide sequence ID" value="NZ_RSCL01000001.1"/>
</dbReference>
<dbReference type="Proteomes" id="UP000271624">
    <property type="component" value="Unassembled WGS sequence"/>
</dbReference>
<comment type="caution">
    <text evidence="1">The sequence shown here is derived from an EMBL/GenBank/DDBJ whole genome shotgun (WGS) entry which is preliminary data.</text>
</comment>
<dbReference type="PANTHER" id="PTHR35602">
    <property type="entry name" value="ESTERASE YQIA-RELATED"/>
    <property type="match status" value="1"/>
</dbReference>
<dbReference type="Pfam" id="PF05728">
    <property type="entry name" value="UPF0227"/>
    <property type="match status" value="1"/>
</dbReference>
<dbReference type="AlphaFoldDB" id="A0A433VVW9"/>
<dbReference type="OrthoDB" id="9814831at2"/>
<accession>A0A433VVW9</accession>
<protein>
    <recommendedName>
        <fullName evidence="3">Esterase</fullName>
    </recommendedName>
</protein>
<evidence type="ECO:0000313" key="2">
    <source>
        <dbReference type="Proteomes" id="UP000271624"/>
    </source>
</evidence>